<evidence type="ECO:0000313" key="2">
    <source>
        <dbReference type="EMBL" id="WFD40792.1"/>
    </source>
</evidence>
<accession>A0AAF0F9I0</accession>
<evidence type="ECO:0000256" key="1">
    <source>
        <dbReference type="SAM" id="MobiDB-lite"/>
    </source>
</evidence>
<keyword evidence="3" id="KW-1185">Reference proteome</keyword>
<proteinExistence type="predicted"/>
<organism evidence="2 3">
    <name type="scientific">Malassezia japonica</name>
    <dbReference type="NCBI Taxonomy" id="223818"/>
    <lineage>
        <taxon>Eukaryota</taxon>
        <taxon>Fungi</taxon>
        <taxon>Dikarya</taxon>
        <taxon>Basidiomycota</taxon>
        <taxon>Ustilaginomycotina</taxon>
        <taxon>Malasseziomycetes</taxon>
        <taxon>Malasseziales</taxon>
        <taxon>Malasseziaceae</taxon>
        <taxon>Malassezia</taxon>
    </lineage>
</organism>
<evidence type="ECO:0000313" key="3">
    <source>
        <dbReference type="Proteomes" id="UP001217754"/>
    </source>
</evidence>
<feature type="region of interest" description="Disordered" evidence="1">
    <location>
        <begin position="1"/>
        <end position="96"/>
    </location>
</feature>
<dbReference type="AlphaFoldDB" id="A0AAF0F9I0"/>
<feature type="non-terminal residue" evidence="2">
    <location>
        <position position="1"/>
    </location>
</feature>
<dbReference type="EMBL" id="CP119964">
    <property type="protein sequence ID" value="WFD40792.1"/>
    <property type="molecule type" value="Genomic_DNA"/>
</dbReference>
<feature type="non-terminal residue" evidence="2">
    <location>
        <position position="174"/>
    </location>
</feature>
<reference evidence="2" key="1">
    <citation type="submission" date="2023-03" db="EMBL/GenBank/DDBJ databases">
        <title>Mating type loci evolution in Malassezia.</title>
        <authorList>
            <person name="Coelho M.A."/>
        </authorList>
    </citation>
    <scope>NUCLEOTIDE SEQUENCE</scope>
    <source>
        <strain evidence="2">CBS 9431</strain>
    </source>
</reference>
<dbReference type="RefSeq" id="XP_060123689.1">
    <property type="nucleotide sequence ID" value="XM_060267706.1"/>
</dbReference>
<dbReference type="Proteomes" id="UP001217754">
    <property type="component" value="Chromosome 7"/>
</dbReference>
<protein>
    <submittedName>
        <fullName evidence="2">Uncharacterized protein</fullName>
    </submittedName>
</protein>
<gene>
    <name evidence="2" type="ORF">MJAP1_003781</name>
</gene>
<sequence length="174" mass="19326">MVDVPGTPEMTATDDGAGNLRVLSESTGPTKQVPRPSKIDMPPAGVPGEQDDENRPSTPEMTVADDDQGNYQVVYAGKPPPIEKEEMMRRPRREDGKVELTSRMAPKAVGFGFPTWKKWMILCVVFMVQVSMNFNTSVYPNAVKFIFEDEERFSGVSEQGARVGQMIFLVAYAF</sequence>
<name>A0AAF0F9I0_9BASI</name>
<dbReference type="GeneID" id="85227432"/>
<feature type="compositionally biased region" description="Basic and acidic residues" evidence="1">
    <location>
        <begin position="81"/>
        <end position="96"/>
    </location>
</feature>